<reference evidence="2 3" key="1">
    <citation type="submission" date="2018-02" db="EMBL/GenBank/DDBJ databases">
        <title>Fusarium culmorum secondary metabolites in fungal-bacterial-plant interactions.</title>
        <authorList>
            <person name="Schmidt R."/>
        </authorList>
    </citation>
    <scope>NUCLEOTIDE SEQUENCE [LARGE SCALE GENOMIC DNA]</scope>
    <source>
        <strain evidence="2 3">PV</strain>
    </source>
</reference>
<proteinExistence type="predicted"/>
<dbReference type="AlphaFoldDB" id="A0A2T4GHF5"/>
<dbReference type="EMBL" id="PVEM01000016">
    <property type="protein sequence ID" value="PTD02971.1"/>
    <property type="molecule type" value="Genomic_DNA"/>
</dbReference>
<feature type="region of interest" description="Disordered" evidence="1">
    <location>
        <begin position="1"/>
        <end position="27"/>
    </location>
</feature>
<dbReference type="OrthoDB" id="10515351at2759"/>
<sequence length="90" mass="10342">MDMKESPSKGPDVLYEEGTREAQVRAGQQRARLLRTAGVRSIHRENDVSEVRTRNNYSTVGNAIRYESQRLRNRTALYCKVILTRIFAEG</sequence>
<evidence type="ECO:0000313" key="3">
    <source>
        <dbReference type="Proteomes" id="UP000241587"/>
    </source>
</evidence>
<comment type="caution">
    <text evidence="2">The sequence shown here is derived from an EMBL/GenBank/DDBJ whole genome shotgun (WGS) entry which is preliminary data.</text>
</comment>
<evidence type="ECO:0000313" key="2">
    <source>
        <dbReference type="EMBL" id="PTD02971.1"/>
    </source>
</evidence>
<organism evidence="2 3">
    <name type="scientific">Fusarium culmorum</name>
    <dbReference type="NCBI Taxonomy" id="5516"/>
    <lineage>
        <taxon>Eukaryota</taxon>
        <taxon>Fungi</taxon>
        <taxon>Dikarya</taxon>
        <taxon>Ascomycota</taxon>
        <taxon>Pezizomycotina</taxon>
        <taxon>Sordariomycetes</taxon>
        <taxon>Hypocreomycetidae</taxon>
        <taxon>Hypocreales</taxon>
        <taxon>Nectriaceae</taxon>
        <taxon>Fusarium</taxon>
    </lineage>
</organism>
<gene>
    <name evidence="2" type="ORF">FCULG_00009639</name>
</gene>
<name>A0A2T4GHF5_FUSCU</name>
<keyword evidence="3" id="KW-1185">Reference proteome</keyword>
<dbReference type="Proteomes" id="UP000241587">
    <property type="component" value="Unassembled WGS sequence"/>
</dbReference>
<accession>A0A2T4GHF5</accession>
<protein>
    <submittedName>
        <fullName evidence="2">Uncharacterized protein</fullName>
    </submittedName>
</protein>
<evidence type="ECO:0000256" key="1">
    <source>
        <dbReference type="SAM" id="MobiDB-lite"/>
    </source>
</evidence>